<evidence type="ECO:0000256" key="1">
    <source>
        <dbReference type="SAM" id="Phobius"/>
    </source>
</evidence>
<reference evidence="4 5" key="1">
    <citation type="submission" date="2018-07" db="EMBL/GenBank/DDBJ databases">
        <title>Leeuwenhoekiella genomics.</title>
        <authorList>
            <person name="Tahon G."/>
            <person name="Willems A."/>
        </authorList>
    </citation>
    <scope>NUCLEOTIDE SEQUENCE [LARGE SCALE GENOMIC DNA]</scope>
    <source>
        <strain evidence="4 5">LMG 1345</strain>
    </source>
</reference>
<comment type="caution">
    <text evidence="4">The sequence shown here is derived from an EMBL/GenBank/DDBJ whole genome shotgun (WGS) entry which is preliminary data.</text>
</comment>
<proteinExistence type="predicted"/>
<name>A0A4Q0PPV1_9FLAO</name>
<dbReference type="InterPro" id="IPR012373">
    <property type="entry name" value="Ferrdict_sens_TM"/>
</dbReference>
<keyword evidence="1" id="KW-0472">Membrane</keyword>
<dbReference type="PANTHER" id="PTHR30273">
    <property type="entry name" value="PERIPLASMIC SIGNAL SENSOR AND SIGMA FACTOR ACTIVATOR FECR-RELATED"/>
    <property type="match status" value="1"/>
</dbReference>
<dbReference type="Gene3D" id="2.60.120.1440">
    <property type="match status" value="1"/>
</dbReference>
<sequence length="382" mass="43532">MYKYEFQALIKKYLDGDISVNELKRLVNYYESFQKNNEWVEELGSEEVLKNKMLISILESIETETNVKSIPFYRKSFFKYAVAASLVLFFGISFFYTREGLNSEKSVVNNSIVVGTDKATLTLGDGSNVVLNKGETFQSGAAKSNGKELVYSKRPKKETTSILYNYLTIPRGGQFSVALSDGSKIWLNSDSQLKYPEHFIEGETRKVELIYGEAYFDISPSIENQNTRFIVGTGKQEVEVLGTEFNIKAYKDESNIYTTLLEGSIVLNNDLLKKKEKLIPGQQAILNKSTNDIVVVAVETKYEIAWKNGLFSFKNKSLKDIMGVLSRWYDVDVQFADEELKAVKFNGQLRKNQELESILELIKNTNFIDAYEIKNDSILLRS</sequence>
<dbReference type="GO" id="GO:0016989">
    <property type="term" value="F:sigma factor antagonist activity"/>
    <property type="evidence" value="ECO:0007669"/>
    <property type="project" value="TreeGrafter"/>
</dbReference>
<dbReference type="Pfam" id="PF04773">
    <property type="entry name" value="FecR"/>
    <property type="match status" value="1"/>
</dbReference>
<keyword evidence="1" id="KW-1133">Transmembrane helix</keyword>
<dbReference type="STRING" id="1122159.SAMN02745246_01513"/>
<dbReference type="Proteomes" id="UP000290608">
    <property type="component" value="Unassembled WGS sequence"/>
</dbReference>
<dbReference type="InterPro" id="IPR006860">
    <property type="entry name" value="FecR"/>
</dbReference>
<dbReference type="Pfam" id="PF16344">
    <property type="entry name" value="FecR_C"/>
    <property type="match status" value="1"/>
</dbReference>
<evidence type="ECO:0000313" key="5">
    <source>
        <dbReference type="Proteomes" id="UP000290608"/>
    </source>
</evidence>
<accession>A0A4Q0PPV1</accession>
<evidence type="ECO:0000313" key="4">
    <source>
        <dbReference type="EMBL" id="RXG31845.1"/>
    </source>
</evidence>
<organism evidence="4 5">
    <name type="scientific">Leeuwenhoekiella marinoflava</name>
    <dbReference type="NCBI Taxonomy" id="988"/>
    <lineage>
        <taxon>Bacteria</taxon>
        <taxon>Pseudomonadati</taxon>
        <taxon>Bacteroidota</taxon>
        <taxon>Flavobacteriia</taxon>
        <taxon>Flavobacteriales</taxon>
        <taxon>Flavobacteriaceae</taxon>
        <taxon>Leeuwenhoekiella</taxon>
    </lineage>
</organism>
<feature type="domain" description="FecR protein" evidence="2">
    <location>
        <begin position="170"/>
        <end position="265"/>
    </location>
</feature>
<keyword evidence="1" id="KW-0812">Transmembrane</keyword>
<evidence type="ECO:0000259" key="2">
    <source>
        <dbReference type="Pfam" id="PF04773"/>
    </source>
</evidence>
<dbReference type="InterPro" id="IPR032508">
    <property type="entry name" value="FecR_C"/>
</dbReference>
<dbReference type="Gene3D" id="3.55.50.30">
    <property type="match status" value="1"/>
</dbReference>
<dbReference type="AlphaFoldDB" id="A0A4Q0PPV1"/>
<gene>
    <name evidence="4" type="ORF">DSL99_1669</name>
</gene>
<protein>
    <submittedName>
        <fullName evidence="4">FecR family protein</fullName>
    </submittedName>
</protein>
<dbReference type="RefSeq" id="WP_073098626.1">
    <property type="nucleotide sequence ID" value="NZ_QOVL01000006.1"/>
</dbReference>
<dbReference type="EMBL" id="QOVL01000006">
    <property type="protein sequence ID" value="RXG31845.1"/>
    <property type="molecule type" value="Genomic_DNA"/>
</dbReference>
<feature type="transmembrane region" description="Helical" evidence="1">
    <location>
        <begin position="77"/>
        <end position="96"/>
    </location>
</feature>
<dbReference type="PANTHER" id="PTHR30273:SF2">
    <property type="entry name" value="PROTEIN FECR"/>
    <property type="match status" value="1"/>
</dbReference>
<feature type="domain" description="Protein FecR C-terminal" evidence="3">
    <location>
        <begin position="311"/>
        <end position="379"/>
    </location>
</feature>
<evidence type="ECO:0000259" key="3">
    <source>
        <dbReference type="Pfam" id="PF16344"/>
    </source>
</evidence>